<dbReference type="InterPro" id="IPR045263">
    <property type="entry name" value="GLUT"/>
</dbReference>
<dbReference type="InterPro" id="IPR036259">
    <property type="entry name" value="MFS_trans_sf"/>
</dbReference>
<accession>A0AAD7Y471</accession>
<feature type="transmembrane region" description="Helical" evidence="7">
    <location>
        <begin position="402"/>
        <end position="426"/>
    </location>
</feature>
<comment type="similarity">
    <text evidence="2">Belongs to the major facilitator superfamily. Sugar transporter (TC 2.A.1.1) family.</text>
</comment>
<name>A0AAD7Y471_9FUNG</name>
<comment type="subcellular location">
    <subcellularLocation>
        <location evidence="1">Membrane</location>
        <topology evidence="1">Multi-pass membrane protein</topology>
    </subcellularLocation>
</comment>
<dbReference type="PROSITE" id="PS00216">
    <property type="entry name" value="SUGAR_TRANSPORT_1"/>
    <property type="match status" value="1"/>
</dbReference>
<evidence type="ECO:0000256" key="3">
    <source>
        <dbReference type="ARBA" id="ARBA00022448"/>
    </source>
</evidence>
<feature type="transmembrane region" description="Helical" evidence="7">
    <location>
        <begin position="64"/>
        <end position="88"/>
    </location>
</feature>
<dbReference type="GeneID" id="83208100"/>
<evidence type="ECO:0000256" key="7">
    <source>
        <dbReference type="SAM" id="Phobius"/>
    </source>
</evidence>
<keyword evidence="6 7" id="KW-0472">Membrane</keyword>
<dbReference type="InterPro" id="IPR005828">
    <property type="entry name" value="MFS_sugar_transport-like"/>
</dbReference>
<dbReference type="InterPro" id="IPR020846">
    <property type="entry name" value="MFS_dom"/>
</dbReference>
<dbReference type="Proteomes" id="UP001234581">
    <property type="component" value="Unassembled WGS sequence"/>
</dbReference>
<evidence type="ECO:0000256" key="5">
    <source>
        <dbReference type="ARBA" id="ARBA00022989"/>
    </source>
</evidence>
<keyword evidence="5 7" id="KW-1133">Transmembrane helix</keyword>
<dbReference type="PROSITE" id="PS50850">
    <property type="entry name" value="MFS"/>
    <property type="match status" value="1"/>
</dbReference>
<feature type="transmembrane region" description="Helical" evidence="7">
    <location>
        <begin position="12"/>
        <end position="30"/>
    </location>
</feature>
<comment type="caution">
    <text evidence="9">The sequence shown here is derived from an EMBL/GenBank/DDBJ whole genome shotgun (WGS) entry which is preliminary data.</text>
</comment>
<feature type="transmembrane region" description="Helical" evidence="7">
    <location>
        <begin position="376"/>
        <end position="396"/>
    </location>
</feature>
<evidence type="ECO:0000259" key="8">
    <source>
        <dbReference type="PROSITE" id="PS50850"/>
    </source>
</evidence>
<dbReference type="AlphaFoldDB" id="A0AAD7Y471"/>
<dbReference type="InterPro" id="IPR003663">
    <property type="entry name" value="Sugar/inositol_transpt"/>
</dbReference>
<protein>
    <recommendedName>
        <fullName evidence="8">Major facilitator superfamily (MFS) profile domain-containing protein</fullName>
    </recommendedName>
</protein>
<evidence type="ECO:0000256" key="4">
    <source>
        <dbReference type="ARBA" id="ARBA00022692"/>
    </source>
</evidence>
<evidence type="ECO:0000313" key="10">
    <source>
        <dbReference type="Proteomes" id="UP001234581"/>
    </source>
</evidence>
<gene>
    <name evidence="9" type="ORF">O0I10_000678</name>
</gene>
<dbReference type="GO" id="GO:0015149">
    <property type="term" value="F:hexose transmembrane transporter activity"/>
    <property type="evidence" value="ECO:0007669"/>
    <property type="project" value="TreeGrafter"/>
</dbReference>
<evidence type="ECO:0000313" key="9">
    <source>
        <dbReference type="EMBL" id="KAJ8663439.1"/>
    </source>
</evidence>
<dbReference type="Pfam" id="PF00083">
    <property type="entry name" value="Sugar_tr"/>
    <property type="match status" value="2"/>
</dbReference>
<evidence type="ECO:0000256" key="1">
    <source>
        <dbReference type="ARBA" id="ARBA00004141"/>
    </source>
</evidence>
<feature type="transmembrane region" description="Helical" evidence="7">
    <location>
        <begin position="470"/>
        <end position="488"/>
    </location>
</feature>
<dbReference type="EMBL" id="JARTCD010000002">
    <property type="protein sequence ID" value="KAJ8663439.1"/>
    <property type="molecule type" value="Genomic_DNA"/>
</dbReference>
<feature type="transmembrane region" description="Helical" evidence="7">
    <location>
        <begin position="160"/>
        <end position="179"/>
    </location>
</feature>
<evidence type="ECO:0000256" key="2">
    <source>
        <dbReference type="ARBA" id="ARBA00010992"/>
    </source>
</evidence>
<dbReference type="Gene3D" id="1.20.1250.20">
    <property type="entry name" value="MFS general substrate transporter like domains"/>
    <property type="match status" value="1"/>
</dbReference>
<evidence type="ECO:0000256" key="6">
    <source>
        <dbReference type="ARBA" id="ARBA00023136"/>
    </source>
</evidence>
<dbReference type="GO" id="GO:0016020">
    <property type="term" value="C:membrane"/>
    <property type="evidence" value="ECO:0007669"/>
    <property type="project" value="UniProtKB-SubCell"/>
</dbReference>
<keyword evidence="3" id="KW-0813">Transport</keyword>
<dbReference type="InterPro" id="IPR005829">
    <property type="entry name" value="Sugar_transporter_CS"/>
</dbReference>
<proteinExistence type="inferred from homology"/>
<dbReference type="PANTHER" id="PTHR23503">
    <property type="entry name" value="SOLUTE CARRIER FAMILY 2"/>
    <property type="match status" value="1"/>
</dbReference>
<dbReference type="RefSeq" id="XP_058348351.1">
    <property type="nucleotide sequence ID" value="XM_058480787.1"/>
</dbReference>
<sequence>MDSRQAKFPRYMVFCVVASCIGSFSNGWTIGSPNIPGETTTSCEHGAAHVNNRYLPDCLPMDSLQWGIAVSTFCLGGLVASFCTSFFMTRFGRVRTIMYTNIGWIIGSILMAFSVSPVMFAVGRFCSGASCGMNSVATPTYNGEIATIQGRGTMGTLNQLLIVIGILLSNLVGLAFNSVPLWRVSYGLVIVPALLQMSVMGLCVESPRYLVSQNDLQGAQASLQKLRGANYDVSYELNDIIEGQQQHQEPGRKEQEAMAAAAAPRHSIETDGGGDVNVLEKRIAVLSEEGNGSKGAYGFADLWTDPVVRRITLLVVTLHAVQQFSAVNGVMYYSTIIFQQTFDSRISTYMAISTSAVNLLVTLLSVYLIDRAGRKVLLVTAQAGGCVSAALLAVAGHLQLPALLVTSVFLFVTSFAIGLGPIPWLLTSELSPTHAASAMTSLATAVNWGANFLVALVFPGLMDRLHSTSFIIFGAILFVSTIFTLYCVPETKGKSIEQINAMFERAIRARDAPEEAFHDRVR</sequence>
<feature type="transmembrane region" description="Helical" evidence="7">
    <location>
        <begin position="438"/>
        <end position="458"/>
    </location>
</feature>
<dbReference type="SUPFAM" id="SSF103473">
    <property type="entry name" value="MFS general substrate transporter"/>
    <property type="match status" value="1"/>
</dbReference>
<feature type="domain" description="Major facilitator superfamily (MFS) profile" evidence="8">
    <location>
        <begin position="15"/>
        <end position="492"/>
    </location>
</feature>
<reference evidence="9 10" key="1">
    <citation type="submission" date="2023-03" db="EMBL/GenBank/DDBJ databases">
        <title>Genome sequence of Lichtheimia ornata CBS 291.66.</title>
        <authorList>
            <person name="Mohabir J.T."/>
            <person name="Shea T.P."/>
            <person name="Kurbessoian T."/>
            <person name="Berby B."/>
            <person name="Fontaine J."/>
            <person name="Livny J."/>
            <person name="Gnirke A."/>
            <person name="Stajich J.E."/>
            <person name="Cuomo C.A."/>
        </authorList>
    </citation>
    <scope>NUCLEOTIDE SEQUENCE [LARGE SCALE GENOMIC DNA]</scope>
    <source>
        <strain evidence="9">CBS 291.66</strain>
    </source>
</reference>
<feature type="transmembrane region" description="Helical" evidence="7">
    <location>
        <begin position="311"/>
        <end position="334"/>
    </location>
</feature>
<dbReference type="PRINTS" id="PR00171">
    <property type="entry name" value="SUGRTRNSPORT"/>
</dbReference>
<feature type="transmembrane region" description="Helical" evidence="7">
    <location>
        <begin position="346"/>
        <end position="369"/>
    </location>
</feature>
<keyword evidence="10" id="KW-1185">Reference proteome</keyword>
<dbReference type="PANTHER" id="PTHR23503:SF8">
    <property type="entry name" value="FACILITATED GLUCOSE TRANSPORTER PROTEIN 1"/>
    <property type="match status" value="1"/>
</dbReference>
<organism evidence="9 10">
    <name type="scientific">Lichtheimia ornata</name>
    <dbReference type="NCBI Taxonomy" id="688661"/>
    <lineage>
        <taxon>Eukaryota</taxon>
        <taxon>Fungi</taxon>
        <taxon>Fungi incertae sedis</taxon>
        <taxon>Mucoromycota</taxon>
        <taxon>Mucoromycotina</taxon>
        <taxon>Mucoromycetes</taxon>
        <taxon>Mucorales</taxon>
        <taxon>Lichtheimiaceae</taxon>
        <taxon>Lichtheimia</taxon>
    </lineage>
</organism>
<keyword evidence="4 7" id="KW-0812">Transmembrane</keyword>